<evidence type="ECO:0000256" key="3">
    <source>
        <dbReference type="ARBA" id="ARBA00022475"/>
    </source>
</evidence>
<evidence type="ECO:0000313" key="9">
    <source>
        <dbReference type="EMBL" id="SFM75340.1"/>
    </source>
</evidence>
<feature type="transmembrane region" description="Helical" evidence="8">
    <location>
        <begin position="114"/>
        <end position="132"/>
    </location>
</feature>
<dbReference type="NCBIfam" id="TIGR03426">
    <property type="entry name" value="shape_MreD"/>
    <property type="match status" value="1"/>
</dbReference>
<reference evidence="10" key="1">
    <citation type="submission" date="2016-10" db="EMBL/GenBank/DDBJ databases">
        <authorList>
            <person name="Varghese N."/>
            <person name="Submissions S."/>
        </authorList>
    </citation>
    <scope>NUCLEOTIDE SEQUENCE [LARGE SCALE GENOMIC DNA]</scope>
    <source>
        <strain evidence="10">XJ109</strain>
    </source>
</reference>
<evidence type="ECO:0000313" key="10">
    <source>
        <dbReference type="Proteomes" id="UP000199149"/>
    </source>
</evidence>
<feature type="transmembrane region" description="Helical" evidence="8">
    <location>
        <begin position="74"/>
        <end position="94"/>
    </location>
</feature>
<comment type="subcellular location">
    <subcellularLocation>
        <location evidence="1">Cell membrane</location>
        <topology evidence="1">Multi-pass membrane protein</topology>
    </subcellularLocation>
</comment>
<keyword evidence="3" id="KW-1003">Cell membrane</keyword>
<evidence type="ECO:0000256" key="7">
    <source>
        <dbReference type="ARBA" id="ARBA00023136"/>
    </source>
</evidence>
<keyword evidence="4 8" id="KW-0812">Transmembrane</keyword>
<gene>
    <name evidence="9" type="ORF">SAMN05421738_102181</name>
</gene>
<keyword evidence="6 8" id="KW-1133">Transmembrane helix</keyword>
<dbReference type="InterPro" id="IPR007227">
    <property type="entry name" value="Cell_shape_determining_MreD"/>
</dbReference>
<dbReference type="GO" id="GO:0005886">
    <property type="term" value="C:plasma membrane"/>
    <property type="evidence" value="ECO:0007669"/>
    <property type="project" value="UniProtKB-SubCell"/>
</dbReference>
<evidence type="ECO:0000256" key="5">
    <source>
        <dbReference type="ARBA" id="ARBA00022960"/>
    </source>
</evidence>
<proteinExistence type="inferred from homology"/>
<dbReference type="OrthoDB" id="1132160at2"/>
<evidence type="ECO:0000256" key="6">
    <source>
        <dbReference type="ARBA" id="ARBA00022989"/>
    </source>
</evidence>
<keyword evidence="5" id="KW-0133">Cell shape</keyword>
<protein>
    <submittedName>
        <fullName evidence="9">Rod shape-determining protein MreD</fullName>
    </submittedName>
</protein>
<feature type="transmembrane region" description="Helical" evidence="8">
    <location>
        <begin position="6"/>
        <end position="31"/>
    </location>
</feature>
<keyword evidence="7 8" id="KW-0472">Membrane</keyword>
<comment type="similarity">
    <text evidence="2">Belongs to the MreD family.</text>
</comment>
<evidence type="ECO:0000256" key="4">
    <source>
        <dbReference type="ARBA" id="ARBA00022692"/>
    </source>
</evidence>
<keyword evidence="10" id="KW-1185">Reference proteome</keyword>
<dbReference type="RefSeq" id="WP_092906210.1">
    <property type="nucleotide sequence ID" value="NZ_FOUZ01000002.1"/>
</dbReference>
<dbReference type="GO" id="GO:0008360">
    <property type="term" value="P:regulation of cell shape"/>
    <property type="evidence" value="ECO:0007669"/>
    <property type="project" value="UniProtKB-KW"/>
</dbReference>
<dbReference type="EMBL" id="FOUZ01000002">
    <property type="protein sequence ID" value="SFM75340.1"/>
    <property type="molecule type" value="Genomic_DNA"/>
</dbReference>
<name>A0A1I4TFL8_9FLAO</name>
<feature type="transmembrane region" description="Helical" evidence="8">
    <location>
        <begin position="144"/>
        <end position="165"/>
    </location>
</feature>
<evidence type="ECO:0000256" key="2">
    <source>
        <dbReference type="ARBA" id="ARBA00007776"/>
    </source>
</evidence>
<evidence type="ECO:0000256" key="8">
    <source>
        <dbReference type="SAM" id="Phobius"/>
    </source>
</evidence>
<organism evidence="9 10">
    <name type="scientific">Algoriella xinjiangensis</name>
    <dbReference type="NCBI Taxonomy" id="684065"/>
    <lineage>
        <taxon>Bacteria</taxon>
        <taxon>Pseudomonadati</taxon>
        <taxon>Bacteroidota</taxon>
        <taxon>Flavobacteriia</taxon>
        <taxon>Flavobacteriales</taxon>
        <taxon>Weeksellaceae</taxon>
        <taxon>Algoriella</taxon>
    </lineage>
</organism>
<sequence length="171" mass="19844">MFNKDFFINLIKIIILALLQVFVFNHINFLGSYQPYIYIIFVLFYPPSQNKYALLILSFLLGLTIDIFEYTGGIHAFALTFVAYIRNPIIQLLAGKQDYEIEFFSFSSFSFAQWLFYMIILILTHHVILLLLENFKLTGIGPLLIKALISAGITFVFVFIYKILFKNKVGI</sequence>
<evidence type="ECO:0000256" key="1">
    <source>
        <dbReference type="ARBA" id="ARBA00004651"/>
    </source>
</evidence>
<dbReference type="Proteomes" id="UP000199149">
    <property type="component" value="Unassembled WGS sequence"/>
</dbReference>
<accession>A0A1I4TFL8</accession>
<dbReference type="STRING" id="684065.SAMN05421738_102181"/>
<dbReference type="AlphaFoldDB" id="A0A1I4TFL8"/>